<feature type="region of interest" description="Disordered" evidence="4">
    <location>
        <begin position="425"/>
        <end position="501"/>
    </location>
</feature>
<evidence type="ECO:0000256" key="1">
    <source>
        <dbReference type="ARBA" id="ARBA00012513"/>
    </source>
</evidence>
<dbReference type="EMBL" id="JAHCVI010000004">
    <property type="protein sequence ID" value="KAG7285726.1"/>
    <property type="molecule type" value="Genomic_DNA"/>
</dbReference>
<dbReference type="GO" id="GO:0004674">
    <property type="term" value="F:protein serine/threonine kinase activity"/>
    <property type="evidence" value="ECO:0007669"/>
    <property type="project" value="UniProtKB-EC"/>
</dbReference>
<evidence type="ECO:0000313" key="6">
    <source>
        <dbReference type="Proteomes" id="UP001197093"/>
    </source>
</evidence>
<accession>A0AAD4EQX0</accession>
<name>A0AAD4EQX0_9PEZI</name>
<keyword evidence="6" id="KW-1185">Reference proteome</keyword>
<gene>
    <name evidence="5" type="ORF">NEMBOFW57_008020</name>
</gene>
<proteinExistence type="predicted"/>
<feature type="compositionally biased region" description="Polar residues" evidence="4">
    <location>
        <begin position="491"/>
        <end position="501"/>
    </location>
</feature>
<evidence type="ECO:0000256" key="3">
    <source>
        <dbReference type="ARBA" id="ARBA00048679"/>
    </source>
</evidence>
<dbReference type="AlphaFoldDB" id="A0AAD4EQX0"/>
<dbReference type="Gene3D" id="1.10.510.10">
    <property type="entry name" value="Transferase(Phosphotransferase) domain 1"/>
    <property type="match status" value="1"/>
</dbReference>
<comment type="catalytic activity">
    <reaction evidence="3">
        <text>L-seryl-[protein] + ATP = O-phospho-L-seryl-[protein] + ADP + H(+)</text>
        <dbReference type="Rhea" id="RHEA:17989"/>
        <dbReference type="Rhea" id="RHEA-COMP:9863"/>
        <dbReference type="Rhea" id="RHEA-COMP:11604"/>
        <dbReference type="ChEBI" id="CHEBI:15378"/>
        <dbReference type="ChEBI" id="CHEBI:29999"/>
        <dbReference type="ChEBI" id="CHEBI:30616"/>
        <dbReference type="ChEBI" id="CHEBI:83421"/>
        <dbReference type="ChEBI" id="CHEBI:456216"/>
        <dbReference type="EC" id="2.7.11.1"/>
    </reaction>
</comment>
<reference evidence="5" key="1">
    <citation type="submission" date="2023-02" db="EMBL/GenBank/DDBJ databases">
        <authorList>
            <person name="Palmer J.M."/>
        </authorList>
    </citation>
    <scope>NUCLEOTIDE SEQUENCE</scope>
    <source>
        <strain evidence="5">FW57</strain>
    </source>
</reference>
<comment type="caution">
    <text evidence="5">The sequence shown here is derived from an EMBL/GenBank/DDBJ whole genome shotgun (WGS) entry which is preliminary data.</text>
</comment>
<dbReference type="Proteomes" id="UP001197093">
    <property type="component" value="Unassembled WGS sequence"/>
</dbReference>
<dbReference type="SUPFAM" id="SSF56112">
    <property type="entry name" value="Protein kinase-like (PK-like)"/>
    <property type="match status" value="1"/>
</dbReference>
<dbReference type="InterPro" id="IPR008266">
    <property type="entry name" value="Tyr_kinase_AS"/>
</dbReference>
<dbReference type="EC" id="2.7.11.1" evidence="1"/>
<evidence type="ECO:0000256" key="2">
    <source>
        <dbReference type="ARBA" id="ARBA00047899"/>
    </source>
</evidence>
<protein>
    <recommendedName>
        <fullName evidence="1">non-specific serine/threonine protein kinase</fullName>
        <ecNumber evidence="1">2.7.11.1</ecNumber>
    </recommendedName>
</protein>
<dbReference type="InterPro" id="IPR011009">
    <property type="entry name" value="Kinase-like_dom_sf"/>
</dbReference>
<dbReference type="PROSITE" id="PS00109">
    <property type="entry name" value="PROTEIN_KINASE_TYR"/>
    <property type="match status" value="1"/>
</dbReference>
<evidence type="ECO:0000313" key="5">
    <source>
        <dbReference type="EMBL" id="KAG7285726.1"/>
    </source>
</evidence>
<comment type="catalytic activity">
    <reaction evidence="2">
        <text>L-threonyl-[protein] + ATP = O-phospho-L-threonyl-[protein] + ADP + H(+)</text>
        <dbReference type="Rhea" id="RHEA:46608"/>
        <dbReference type="Rhea" id="RHEA-COMP:11060"/>
        <dbReference type="Rhea" id="RHEA-COMP:11605"/>
        <dbReference type="ChEBI" id="CHEBI:15378"/>
        <dbReference type="ChEBI" id="CHEBI:30013"/>
        <dbReference type="ChEBI" id="CHEBI:30616"/>
        <dbReference type="ChEBI" id="CHEBI:61977"/>
        <dbReference type="ChEBI" id="CHEBI:456216"/>
        <dbReference type="EC" id="2.7.11.1"/>
    </reaction>
</comment>
<organism evidence="5 6">
    <name type="scientific">Staphylotrichum longicolle</name>
    <dbReference type="NCBI Taxonomy" id="669026"/>
    <lineage>
        <taxon>Eukaryota</taxon>
        <taxon>Fungi</taxon>
        <taxon>Dikarya</taxon>
        <taxon>Ascomycota</taxon>
        <taxon>Pezizomycotina</taxon>
        <taxon>Sordariomycetes</taxon>
        <taxon>Sordariomycetidae</taxon>
        <taxon>Sordariales</taxon>
        <taxon>Chaetomiaceae</taxon>
        <taxon>Staphylotrichum</taxon>
    </lineage>
</organism>
<evidence type="ECO:0000256" key="4">
    <source>
        <dbReference type="SAM" id="MobiDB-lite"/>
    </source>
</evidence>
<sequence>MAWQPFDIGRFHYFSHAWLLDTHEVGLYDPETRRVITVTLPNPDGHFNLDDGEPDDITPVNKAGAALIAHLDDLPPETVGLKIDEAGKVLSFWADPERDWTPVLDHLAVEKYQFPPHMASKTVLRSELTELRRFVVNVDLVSYTASPSIRPHNKGDNRYIFKYAIHTLIPIWTELQILARLPPHPHRMTLDRLVLDETTGSRVVGFTTKYIDSETLDKSRPPFKLKWLRQLMQTVDDLNLRHGIIHQDIAHRNLLIDPETDSIVLFDFNTAYRVGVKKEGGLDNEGKWGERDDVKGVLIFLYEYITRDPALKLYWLHMLDEKDFRDPAKWIKHPDVELDDDVAEFYCELMAWARSRRAGEQLTHYTEAPEPLDWPSLPEEARLIDNVANRHKEGLPYLHWTRPLLSKLDPTRRLLATGRYADDEPVVQGLKQRRRPSAATTSEPAKKRLRGGRAGKDDGAKGVPVVARDVARVGRTLRSRQATPPKRRISTDSNPDLSAKA</sequence>